<dbReference type="Proteomes" id="UP000585474">
    <property type="component" value="Unassembled WGS sequence"/>
</dbReference>
<evidence type="ECO:0000313" key="2">
    <source>
        <dbReference type="EMBL" id="GFZ08799.1"/>
    </source>
</evidence>
<reference evidence="2 3" key="1">
    <citation type="submission" date="2019-07" db="EMBL/GenBank/DDBJ databases">
        <title>De Novo Assembly of kiwifruit Actinidia rufa.</title>
        <authorList>
            <person name="Sugita-Konishi S."/>
            <person name="Sato K."/>
            <person name="Mori E."/>
            <person name="Abe Y."/>
            <person name="Kisaki G."/>
            <person name="Hamano K."/>
            <person name="Suezawa K."/>
            <person name="Otani M."/>
            <person name="Fukuda T."/>
            <person name="Manabe T."/>
            <person name="Gomi K."/>
            <person name="Tabuchi M."/>
            <person name="Akimitsu K."/>
            <person name="Kataoka I."/>
        </authorList>
    </citation>
    <scope>NUCLEOTIDE SEQUENCE [LARGE SCALE GENOMIC DNA]</scope>
    <source>
        <strain evidence="3">cv. Fuchu</strain>
    </source>
</reference>
<evidence type="ECO:0000259" key="1">
    <source>
        <dbReference type="Pfam" id="PF13966"/>
    </source>
</evidence>
<protein>
    <recommendedName>
        <fullName evidence="1">Reverse transcriptase zinc-binding domain-containing protein</fullName>
    </recommendedName>
</protein>
<comment type="caution">
    <text evidence="2">The sequence shown here is derived from an EMBL/GenBank/DDBJ whole genome shotgun (WGS) entry which is preliminary data.</text>
</comment>
<evidence type="ECO:0000313" key="3">
    <source>
        <dbReference type="Proteomes" id="UP000585474"/>
    </source>
</evidence>
<dbReference type="InterPro" id="IPR026960">
    <property type="entry name" value="RVT-Znf"/>
</dbReference>
<dbReference type="OrthoDB" id="1748554at2759"/>
<dbReference type="AlphaFoldDB" id="A0A7J0GDG1"/>
<dbReference type="Pfam" id="PF13966">
    <property type="entry name" value="zf-RVT"/>
    <property type="match status" value="1"/>
</dbReference>
<accession>A0A7J0GDG1</accession>
<gene>
    <name evidence="2" type="ORF">Acr_20g0006070</name>
</gene>
<sequence>MHIMAQTPPTFKPDLNQSDKVIWAPAVDGRLFVKSAWKAIKTPKSKVPWCAIWFKGYVPRWAFVEWLCRLGRLATKDRLQAWEMEVDPGCMLCIQQAVLNWPVHNLSSAYFKAALLKLTLKVMSLVGTDAVHGRWYIVKLGLMSFLEYFHRNPNELCEE</sequence>
<dbReference type="EMBL" id="BJWL01000020">
    <property type="protein sequence ID" value="GFZ08799.1"/>
    <property type="molecule type" value="Genomic_DNA"/>
</dbReference>
<keyword evidence="3" id="KW-1185">Reference proteome</keyword>
<feature type="domain" description="Reverse transcriptase zinc-binding" evidence="1">
    <location>
        <begin position="33"/>
        <end position="96"/>
    </location>
</feature>
<proteinExistence type="predicted"/>
<name>A0A7J0GDG1_9ERIC</name>
<organism evidence="2 3">
    <name type="scientific">Actinidia rufa</name>
    <dbReference type="NCBI Taxonomy" id="165716"/>
    <lineage>
        <taxon>Eukaryota</taxon>
        <taxon>Viridiplantae</taxon>
        <taxon>Streptophyta</taxon>
        <taxon>Embryophyta</taxon>
        <taxon>Tracheophyta</taxon>
        <taxon>Spermatophyta</taxon>
        <taxon>Magnoliopsida</taxon>
        <taxon>eudicotyledons</taxon>
        <taxon>Gunneridae</taxon>
        <taxon>Pentapetalae</taxon>
        <taxon>asterids</taxon>
        <taxon>Ericales</taxon>
        <taxon>Actinidiaceae</taxon>
        <taxon>Actinidia</taxon>
    </lineage>
</organism>